<dbReference type="GO" id="GO:0000455">
    <property type="term" value="P:enzyme-directed rRNA pseudouridine synthesis"/>
    <property type="evidence" value="ECO:0007669"/>
    <property type="project" value="TreeGrafter"/>
</dbReference>
<evidence type="ECO:0000256" key="3">
    <source>
        <dbReference type="ARBA" id="ARBA00023235"/>
    </source>
</evidence>
<dbReference type="eggNOG" id="COG0564">
    <property type="taxonomic scope" value="Bacteria"/>
</dbReference>
<dbReference type="InterPro" id="IPR020103">
    <property type="entry name" value="PsdUridine_synth_cat_dom_sf"/>
</dbReference>
<dbReference type="InterPro" id="IPR006224">
    <property type="entry name" value="PsdUridine_synth_RluA-like_CS"/>
</dbReference>
<dbReference type="GO" id="GO:0009982">
    <property type="term" value="F:pseudouridine synthase activity"/>
    <property type="evidence" value="ECO:0007669"/>
    <property type="project" value="InterPro"/>
</dbReference>
<dbReference type="EMBL" id="CP000612">
    <property type="protein sequence ID" value="ABO48934.1"/>
    <property type="molecule type" value="Genomic_DNA"/>
</dbReference>
<accession>A4J1I1</accession>
<sequence>MVCANNQVVLCVEASQNGKFLRDFLKHKDISDRALKKLRNEGEILCNGAKVTWRTIVNTGDKVVLIYPIPPRNQYLPPEPLDLSIISEDEDIALVNKQPGMCVHPTLAYPSGTLANGLVYHWLENNPAPTFHAVNRIDRNTSGLVLVAKNSYSAQKLFLQRKRKQLARSYVALVHGKIVQRNGYIDLPLEKCEGKTTKRQISSTGQQALTRFEVLQYITDCTLIRLMPETGRTHQIRVHLSHLGHPLVGDTLYGGSIAQIGRHCLHADKISFLHPRTGHPMSFQIPLAEDMLQVITEMGRAKL</sequence>
<dbReference type="GO" id="GO:0003723">
    <property type="term" value="F:RNA binding"/>
    <property type="evidence" value="ECO:0007669"/>
    <property type="project" value="InterPro"/>
</dbReference>
<dbReference type="PROSITE" id="PS01129">
    <property type="entry name" value="PSI_RLU"/>
    <property type="match status" value="1"/>
</dbReference>
<evidence type="ECO:0000256" key="4">
    <source>
        <dbReference type="PIRSR" id="PIRSR606225-1"/>
    </source>
</evidence>
<feature type="active site" evidence="4">
    <location>
        <position position="138"/>
    </location>
</feature>
<evidence type="ECO:0000256" key="5">
    <source>
        <dbReference type="RuleBase" id="RU362028"/>
    </source>
</evidence>
<dbReference type="RefSeq" id="WP_011876772.1">
    <property type="nucleotide sequence ID" value="NC_009253.1"/>
</dbReference>
<reference evidence="7 8" key="1">
    <citation type="submission" date="2007-03" db="EMBL/GenBank/DDBJ databases">
        <title>Complete sequence of Desulfotomaculum reducens MI-1.</title>
        <authorList>
            <consortium name="US DOE Joint Genome Institute"/>
            <person name="Copeland A."/>
            <person name="Lucas S."/>
            <person name="Lapidus A."/>
            <person name="Barry K."/>
            <person name="Detter J.C."/>
            <person name="Glavina del Rio T."/>
            <person name="Hammon N."/>
            <person name="Israni S."/>
            <person name="Dalin E."/>
            <person name="Tice H."/>
            <person name="Pitluck S."/>
            <person name="Sims D."/>
            <person name="Brettin T."/>
            <person name="Bruce D."/>
            <person name="Han C."/>
            <person name="Tapia R."/>
            <person name="Schmutz J."/>
            <person name="Larimer F."/>
            <person name="Land M."/>
            <person name="Hauser L."/>
            <person name="Kyrpides N."/>
            <person name="Kim E."/>
            <person name="Tebo B.M."/>
            <person name="Richardson P."/>
        </authorList>
    </citation>
    <scope>NUCLEOTIDE SEQUENCE [LARGE SCALE GENOMIC DNA]</scope>
    <source>
        <strain evidence="7 8">MI-1</strain>
    </source>
</reference>
<dbReference type="AlphaFoldDB" id="A4J1I1"/>
<comment type="function">
    <text evidence="5">Responsible for synthesis of pseudouridine from uracil.</text>
</comment>
<dbReference type="Pfam" id="PF00849">
    <property type="entry name" value="PseudoU_synth_2"/>
    <property type="match status" value="1"/>
</dbReference>
<feature type="domain" description="Pseudouridine synthase RsuA/RluA-like" evidence="6">
    <location>
        <begin position="92"/>
        <end position="242"/>
    </location>
</feature>
<organism evidence="7 8">
    <name type="scientific">Desulforamulus reducens (strain ATCC BAA-1160 / DSM 100696 / MI-1)</name>
    <name type="common">Desulfotomaculum reducens</name>
    <dbReference type="NCBI Taxonomy" id="349161"/>
    <lineage>
        <taxon>Bacteria</taxon>
        <taxon>Bacillati</taxon>
        <taxon>Bacillota</taxon>
        <taxon>Clostridia</taxon>
        <taxon>Eubacteriales</taxon>
        <taxon>Peptococcaceae</taxon>
        <taxon>Desulforamulus</taxon>
    </lineage>
</organism>
<dbReference type="Gene3D" id="3.30.2350.10">
    <property type="entry name" value="Pseudouridine synthase"/>
    <property type="match status" value="1"/>
</dbReference>
<dbReference type="InterPro" id="IPR006225">
    <property type="entry name" value="PsdUridine_synth_RluC/D"/>
</dbReference>
<dbReference type="KEGG" id="drm:Dred_0386"/>
<comment type="similarity">
    <text evidence="2 5">Belongs to the pseudouridine synthase RluA family.</text>
</comment>
<dbReference type="STRING" id="349161.Dred_0386"/>
<keyword evidence="3 5" id="KW-0413">Isomerase</keyword>
<evidence type="ECO:0000256" key="1">
    <source>
        <dbReference type="ARBA" id="ARBA00000073"/>
    </source>
</evidence>
<dbReference type="CDD" id="cd02869">
    <property type="entry name" value="PseudoU_synth_RluA_like"/>
    <property type="match status" value="1"/>
</dbReference>
<protein>
    <recommendedName>
        <fullName evidence="5">Pseudouridine synthase</fullName>
        <ecNumber evidence="5">5.4.99.-</ecNumber>
    </recommendedName>
</protein>
<dbReference type="EC" id="5.4.99.-" evidence="5"/>
<comment type="catalytic activity">
    <reaction evidence="1 5">
        <text>a uridine in RNA = a pseudouridine in RNA</text>
        <dbReference type="Rhea" id="RHEA:48348"/>
        <dbReference type="Rhea" id="RHEA-COMP:12068"/>
        <dbReference type="Rhea" id="RHEA-COMP:12069"/>
        <dbReference type="ChEBI" id="CHEBI:65314"/>
        <dbReference type="ChEBI" id="CHEBI:65315"/>
    </reaction>
</comment>
<dbReference type="GO" id="GO:0140098">
    <property type="term" value="F:catalytic activity, acting on RNA"/>
    <property type="evidence" value="ECO:0007669"/>
    <property type="project" value="UniProtKB-ARBA"/>
</dbReference>
<dbReference type="PANTHER" id="PTHR21600">
    <property type="entry name" value="MITOCHONDRIAL RNA PSEUDOURIDINE SYNTHASE"/>
    <property type="match status" value="1"/>
</dbReference>
<proteinExistence type="inferred from homology"/>
<dbReference type="PANTHER" id="PTHR21600:SF44">
    <property type="entry name" value="RIBOSOMAL LARGE SUBUNIT PSEUDOURIDINE SYNTHASE D"/>
    <property type="match status" value="1"/>
</dbReference>
<dbReference type="NCBIfam" id="TIGR00005">
    <property type="entry name" value="rluA_subfam"/>
    <property type="match status" value="1"/>
</dbReference>
<evidence type="ECO:0000313" key="8">
    <source>
        <dbReference type="Proteomes" id="UP000001556"/>
    </source>
</evidence>
<keyword evidence="8" id="KW-1185">Reference proteome</keyword>
<dbReference type="SUPFAM" id="SSF55120">
    <property type="entry name" value="Pseudouridine synthase"/>
    <property type="match status" value="1"/>
</dbReference>
<dbReference type="InterPro" id="IPR006145">
    <property type="entry name" value="PsdUridine_synth_RsuA/RluA"/>
</dbReference>
<gene>
    <name evidence="7" type="ordered locus">Dred_0386</name>
</gene>
<dbReference type="InterPro" id="IPR050188">
    <property type="entry name" value="RluA_PseudoU_synthase"/>
</dbReference>
<evidence type="ECO:0000313" key="7">
    <source>
        <dbReference type="EMBL" id="ABO48934.1"/>
    </source>
</evidence>
<evidence type="ECO:0000256" key="2">
    <source>
        <dbReference type="ARBA" id="ARBA00010876"/>
    </source>
</evidence>
<dbReference type="Proteomes" id="UP000001556">
    <property type="component" value="Chromosome"/>
</dbReference>
<name>A4J1I1_DESRM</name>
<evidence type="ECO:0000259" key="6">
    <source>
        <dbReference type="Pfam" id="PF00849"/>
    </source>
</evidence>
<dbReference type="HOGENOM" id="CLU_016902_8_0_9"/>